<accession>A0A7W9IJS8</accession>
<dbReference type="Proteomes" id="UP000540685">
    <property type="component" value="Unassembled WGS sequence"/>
</dbReference>
<gene>
    <name evidence="3" type="ORF">F4562_004396</name>
</gene>
<evidence type="ECO:0000313" key="3">
    <source>
        <dbReference type="EMBL" id="MBB5821334.1"/>
    </source>
</evidence>
<feature type="transmembrane region" description="Helical" evidence="2">
    <location>
        <begin position="61"/>
        <end position="79"/>
    </location>
</feature>
<sequence>MTGNVPRRRTGRFPARDTGLRPRGHPGRGRRNPAPRRAAAAVTLLTLLGHTLLGFEQPLLAPVVGALTGVATASLLETVDAWARRRPARCLGPRDETAGFLLPSYTCGLLCAMLLHTGAHPAPVALATLIGVGSAYAVRVRVAGTTGTGDTARTPARTGGDTPGAPGAPGEIGPPGAPGAAGAGGDVPGTPFMNPSNTGVVAALLLFPWVGVAPPYQFTAWVSGPFDVIVPLAVLAAGLAASRPAGTLPLVAGWAGGFALQAFVRGGLGEVSVAAALLPMTGTAFAVHTAHVLADPVAAPRTPRGQVAFGMAAAAVYGLLVELGVGCGLFLSLALVCAGRGLALAVRARIGPSGVSPAPARGRQPMPGPTRSSTRREPSCRTSSNAPEASARR</sequence>
<dbReference type="EMBL" id="JACHMP010000001">
    <property type="protein sequence ID" value="MBB5821334.1"/>
    <property type="molecule type" value="Genomic_DNA"/>
</dbReference>
<dbReference type="AlphaFoldDB" id="A0A7W9IJS8"/>
<feature type="compositionally biased region" description="Low complexity" evidence="1">
    <location>
        <begin position="146"/>
        <end position="171"/>
    </location>
</feature>
<reference evidence="3 4" key="1">
    <citation type="submission" date="2020-08" db="EMBL/GenBank/DDBJ databases">
        <title>Sequencing the genomes of 1000 actinobacteria strains.</title>
        <authorList>
            <person name="Klenk H.-P."/>
        </authorList>
    </citation>
    <scope>NUCLEOTIDE SEQUENCE [LARGE SCALE GENOMIC DNA]</scope>
    <source>
        <strain evidence="3 4">DSM 46887</strain>
    </source>
</reference>
<feature type="transmembrane region" description="Helical" evidence="2">
    <location>
        <begin position="247"/>
        <end position="264"/>
    </location>
</feature>
<feature type="region of interest" description="Disordered" evidence="1">
    <location>
        <begin position="353"/>
        <end position="393"/>
    </location>
</feature>
<feature type="transmembrane region" description="Helical" evidence="2">
    <location>
        <begin position="196"/>
        <end position="213"/>
    </location>
</feature>
<feature type="transmembrane region" description="Helical" evidence="2">
    <location>
        <begin position="100"/>
        <end position="119"/>
    </location>
</feature>
<feature type="compositionally biased region" description="Basic residues" evidence="1">
    <location>
        <begin position="22"/>
        <end position="34"/>
    </location>
</feature>
<dbReference type="RefSeq" id="WP_184545952.1">
    <property type="nucleotide sequence ID" value="NZ_JACHMP010000001.1"/>
</dbReference>
<evidence type="ECO:0000256" key="1">
    <source>
        <dbReference type="SAM" id="MobiDB-lite"/>
    </source>
</evidence>
<evidence type="ECO:0000256" key="2">
    <source>
        <dbReference type="SAM" id="Phobius"/>
    </source>
</evidence>
<evidence type="ECO:0000313" key="4">
    <source>
        <dbReference type="Proteomes" id="UP000540685"/>
    </source>
</evidence>
<feature type="transmembrane region" description="Helical" evidence="2">
    <location>
        <begin position="38"/>
        <end position="55"/>
    </location>
</feature>
<organism evidence="3 4">
    <name type="scientific">Streptosporangium becharense</name>
    <dbReference type="NCBI Taxonomy" id="1816182"/>
    <lineage>
        <taxon>Bacteria</taxon>
        <taxon>Bacillati</taxon>
        <taxon>Actinomycetota</taxon>
        <taxon>Actinomycetes</taxon>
        <taxon>Streptosporangiales</taxon>
        <taxon>Streptosporangiaceae</taxon>
        <taxon>Streptosporangium</taxon>
    </lineage>
</organism>
<keyword evidence="4" id="KW-1185">Reference proteome</keyword>
<feature type="region of interest" description="Disordered" evidence="1">
    <location>
        <begin position="146"/>
        <end position="189"/>
    </location>
</feature>
<name>A0A7W9IJS8_9ACTN</name>
<comment type="caution">
    <text evidence="3">The sequence shown here is derived from an EMBL/GenBank/DDBJ whole genome shotgun (WGS) entry which is preliminary data.</text>
</comment>
<feature type="transmembrane region" description="Helical" evidence="2">
    <location>
        <begin position="314"/>
        <end position="339"/>
    </location>
</feature>
<keyword evidence="2" id="KW-1133">Transmembrane helix</keyword>
<protein>
    <submittedName>
        <fullName evidence="3">Uncharacterized protein</fullName>
    </submittedName>
</protein>
<feature type="compositionally biased region" description="Basic residues" evidence="1">
    <location>
        <begin position="1"/>
        <end position="11"/>
    </location>
</feature>
<feature type="region of interest" description="Disordered" evidence="1">
    <location>
        <begin position="1"/>
        <end position="36"/>
    </location>
</feature>
<keyword evidence="2" id="KW-0812">Transmembrane</keyword>
<proteinExistence type="predicted"/>
<feature type="transmembrane region" description="Helical" evidence="2">
    <location>
        <begin position="271"/>
        <end position="294"/>
    </location>
</feature>
<keyword evidence="2" id="KW-0472">Membrane</keyword>